<evidence type="ECO:0000256" key="3">
    <source>
        <dbReference type="ARBA" id="ARBA00022630"/>
    </source>
</evidence>
<comment type="similarity">
    <text evidence="2">Belongs to the GMC oxidoreductase family.</text>
</comment>
<dbReference type="GO" id="GO:0016614">
    <property type="term" value="F:oxidoreductase activity, acting on CH-OH group of donors"/>
    <property type="evidence" value="ECO:0007669"/>
    <property type="project" value="InterPro"/>
</dbReference>
<dbReference type="SUPFAM" id="SSF51905">
    <property type="entry name" value="FAD/NAD(P)-binding domain"/>
    <property type="match status" value="1"/>
</dbReference>
<dbReference type="OrthoDB" id="269227at2759"/>
<dbReference type="InterPro" id="IPR007867">
    <property type="entry name" value="GMC_OxRtase_C"/>
</dbReference>
<comment type="cofactor">
    <cofactor evidence="1">
        <name>FAD</name>
        <dbReference type="ChEBI" id="CHEBI:57692"/>
    </cofactor>
</comment>
<evidence type="ECO:0000313" key="9">
    <source>
        <dbReference type="Proteomes" id="UP000799118"/>
    </source>
</evidence>
<proteinExistence type="inferred from homology"/>
<dbReference type="InterPro" id="IPR012132">
    <property type="entry name" value="GMC_OxRdtase"/>
</dbReference>
<dbReference type="PANTHER" id="PTHR11552">
    <property type="entry name" value="GLUCOSE-METHANOL-CHOLINE GMC OXIDOREDUCTASE"/>
    <property type="match status" value="1"/>
</dbReference>
<evidence type="ECO:0000313" key="8">
    <source>
        <dbReference type="EMBL" id="KAE9400392.1"/>
    </source>
</evidence>
<feature type="chain" id="PRO_5025389824" evidence="6">
    <location>
        <begin position="24"/>
        <end position="602"/>
    </location>
</feature>
<dbReference type="PIRSF" id="PIRSF000137">
    <property type="entry name" value="Alcohol_oxidase"/>
    <property type="match status" value="1"/>
</dbReference>
<dbReference type="Pfam" id="PF00732">
    <property type="entry name" value="GMC_oxred_N"/>
    <property type="match status" value="1"/>
</dbReference>
<evidence type="ECO:0000256" key="2">
    <source>
        <dbReference type="ARBA" id="ARBA00010790"/>
    </source>
</evidence>
<dbReference type="AlphaFoldDB" id="A0A6A4HN49"/>
<protein>
    <submittedName>
        <fullName evidence="8">Alcohol oxidase</fullName>
    </submittedName>
</protein>
<evidence type="ECO:0000256" key="4">
    <source>
        <dbReference type="ARBA" id="ARBA00022827"/>
    </source>
</evidence>
<dbReference type="Proteomes" id="UP000799118">
    <property type="component" value="Unassembled WGS sequence"/>
</dbReference>
<keyword evidence="4" id="KW-0274">FAD</keyword>
<dbReference type="SUPFAM" id="SSF54373">
    <property type="entry name" value="FAD-linked reductases, C-terminal domain"/>
    <property type="match status" value="1"/>
</dbReference>
<evidence type="ECO:0000256" key="1">
    <source>
        <dbReference type="ARBA" id="ARBA00001974"/>
    </source>
</evidence>
<evidence type="ECO:0000256" key="6">
    <source>
        <dbReference type="SAM" id="SignalP"/>
    </source>
</evidence>
<gene>
    <name evidence="8" type="ORF">BT96DRAFT_881403</name>
</gene>
<keyword evidence="9" id="KW-1185">Reference proteome</keyword>
<dbReference type="InterPro" id="IPR036188">
    <property type="entry name" value="FAD/NAD-bd_sf"/>
</dbReference>
<dbReference type="GO" id="GO:0050660">
    <property type="term" value="F:flavin adenine dinucleotide binding"/>
    <property type="evidence" value="ECO:0007669"/>
    <property type="project" value="InterPro"/>
</dbReference>
<dbReference type="Gene3D" id="3.30.560.10">
    <property type="entry name" value="Glucose Oxidase, domain 3"/>
    <property type="match status" value="1"/>
</dbReference>
<feature type="active site" description="Proton donor" evidence="5">
    <location>
        <position position="536"/>
    </location>
</feature>
<dbReference type="Pfam" id="PF05199">
    <property type="entry name" value="GMC_oxred_C"/>
    <property type="match status" value="1"/>
</dbReference>
<reference evidence="8" key="1">
    <citation type="journal article" date="2019" name="Environ. Microbiol.">
        <title>Fungal ecological strategies reflected in gene transcription - a case study of two litter decomposers.</title>
        <authorList>
            <person name="Barbi F."/>
            <person name="Kohler A."/>
            <person name="Barry K."/>
            <person name="Baskaran P."/>
            <person name="Daum C."/>
            <person name="Fauchery L."/>
            <person name="Ihrmark K."/>
            <person name="Kuo A."/>
            <person name="LaButti K."/>
            <person name="Lipzen A."/>
            <person name="Morin E."/>
            <person name="Grigoriev I.V."/>
            <person name="Henrissat B."/>
            <person name="Lindahl B."/>
            <person name="Martin F."/>
        </authorList>
    </citation>
    <scope>NUCLEOTIDE SEQUENCE</scope>
    <source>
        <strain evidence="8">JB14</strain>
    </source>
</reference>
<keyword evidence="6" id="KW-0732">Signal</keyword>
<dbReference type="InterPro" id="IPR000172">
    <property type="entry name" value="GMC_OxRdtase_N"/>
</dbReference>
<evidence type="ECO:0000256" key="5">
    <source>
        <dbReference type="PIRSR" id="PIRSR000137-1"/>
    </source>
</evidence>
<feature type="active site" description="Proton acceptor" evidence="5">
    <location>
        <position position="580"/>
    </location>
</feature>
<accession>A0A6A4HN49</accession>
<evidence type="ECO:0000259" key="7">
    <source>
        <dbReference type="PROSITE" id="PS00624"/>
    </source>
</evidence>
<organism evidence="8 9">
    <name type="scientific">Gymnopus androsaceus JB14</name>
    <dbReference type="NCBI Taxonomy" id="1447944"/>
    <lineage>
        <taxon>Eukaryota</taxon>
        <taxon>Fungi</taxon>
        <taxon>Dikarya</taxon>
        <taxon>Basidiomycota</taxon>
        <taxon>Agaricomycotina</taxon>
        <taxon>Agaricomycetes</taxon>
        <taxon>Agaricomycetidae</taxon>
        <taxon>Agaricales</taxon>
        <taxon>Marasmiineae</taxon>
        <taxon>Omphalotaceae</taxon>
        <taxon>Gymnopus</taxon>
    </lineage>
</organism>
<feature type="signal peptide" evidence="6">
    <location>
        <begin position="1"/>
        <end position="23"/>
    </location>
</feature>
<dbReference type="Gene3D" id="3.50.50.60">
    <property type="entry name" value="FAD/NAD(P)-binding domain"/>
    <property type="match status" value="1"/>
</dbReference>
<dbReference type="PANTHER" id="PTHR11552:SF147">
    <property type="entry name" value="CHOLINE DEHYDROGENASE, MITOCHONDRIAL"/>
    <property type="match status" value="1"/>
</dbReference>
<keyword evidence="3" id="KW-0285">Flavoprotein</keyword>
<feature type="domain" description="Glucose-methanol-choline oxidoreductase N-terminal" evidence="7">
    <location>
        <begin position="306"/>
        <end position="320"/>
    </location>
</feature>
<dbReference type="EMBL" id="ML769457">
    <property type="protein sequence ID" value="KAE9400392.1"/>
    <property type="molecule type" value="Genomic_DNA"/>
</dbReference>
<sequence>MGVVAVLYLLFLILLQPQSYVIAALFEHIQDIPPTDYDFVILGGGTAGSVVANRLSENQDVNVLLVEAGGPNMGILPIDIPLFTYIIPSQYEWNTTTIPQPALNNRSVNFPHAFILGGSSSHNGMIYNRGPKDDWDRYARLTGDDGWSWNSIQPFIAKNERWTPPADNHNTTGQYDPAIHSTTGINSVTLEGFSLPIDSLGLQASQQLGGIFSFNLDYNSGNPLGLSWAQYTINNGTRSSAAASYLAPNFLQRPNLHVLVNARGSRVLQITSDSKTPAFLSVEFAHDLDGPLYHAKASKEVIISTGAINTPQILLNSGIGNSSFLSSIGIQPLVHLPGVGQNMSVHASTKNAWIVNSSAATDDIIFQNQTLQNLLVDEWMETKQGPLVDSPETQNVYLRFNQSTLEILGEDPSSGPTAPHVSLGMQPGFFPIVPPTGKFLTLSTTILTPTSRKCSITINSTLPLNVFAPPVVDAKTLTTRFDILGMREAIRTAIAFFSAPAWDEYIVGPTSNLAAALESDDALDEYIRSIGGPNEHVVGTASMTAEDADYGVVNPDLLVKCVEGLRIVDASVLPLVTAGHTQAPVYIVAERASSLIKKKWGI</sequence>
<name>A0A6A4HN49_9AGAR</name>
<dbReference type="PROSITE" id="PS00624">
    <property type="entry name" value="GMC_OXRED_2"/>
    <property type="match status" value="1"/>
</dbReference>